<accession>A0AAD6ZFH5</accession>
<proteinExistence type="predicted"/>
<evidence type="ECO:0000313" key="3">
    <source>
        <dbReference type="Proteomes" id="UP001218218"/>
    </source>
</evidence>
<gene>
    <name evidence="2" type="ORF">DFH08DRAFT_1086344</name>
</gene>
<evidence type="ECO:0000256" key="1">
    <source>
        <dbReference type="SAM" id="MobiDB-lite"/>
    </source>
</evidence>
<dbReference type="EMBL" id="JARIHO010000055">
    <property type="protein sequence ID" value="KAJ7318993.1"/>
    <property type="molecule type" value="Genomic_DNA"/>
</dbReference>
<sequence>MGKTRRIACGTCVAPAHHPLRLPGSIRRLPFVHTSIITDLELYNMALPNVMRPPSCRKHFLTAAHPTTQSTYNTVDLCNAPASRFGPVDPLRARSVCPTVRIALPYSPRGTHISLDPNAPPDPMPSPWAGECERCVGLCMTVYSPPTTEDPASRTRYMARKKGVLLPNLTSEAGAEWSRLYRNPPALERVEWLFRESNRAIGEDASDDEGEPAGTRNGGMRASMPLATMGRRSTRIPGV</sequence>
<keyword evidence="3" id="KW-1185">Reference proteome</keyword>
<dbReference type="Proteomes" id="UP001218218">
    <property type="component" value="Unassembled WGS sequence"/>
</dbReference>
<name>A0AAD6ZFH5_9AGAR</name>
<comment type="caution">
    <text evidence="2">The sequence shown here is derived from an EMBL/GenBank/DDBJ whole genome shotgun (WGS) entry which is preliminary data.</text>
</comment>
<protein>
    <submittedName>
        <fullName evidence="2">Uncharacterized protein</fullName>
    </submittedName>
</protein>
<evidence type="ECO:0000313" key="2">
    <source>
        <dbReference type="EMBL" id="KAJ7318993.1"/>
    </source>
</evidence>
<dbReference type="AlphaFoldDB" id="A0AAD6ZFH5"/>
<feature type="region of interest" description="Disordered" evidence="1">
    <location>
        <begin position="201"/>
        <end position="239"/>
    </location>
</feature>
<organism evidence="2 3">
    <name type="scientific">Mycena albidolilacea</name>
    <dbReference type="NCBI Taxonomy" id="1033008"/>
    <lineage>
        <taxon>Eukaryota</taxon>
        <taxon>Fungi</taxon>
        <taxon>Dikarya</taxon>
        <taxon>Basidiomycota</taxon>
        <taxon>Agaricomycotina</taxon>
        <taxon>Agaricomycetes</taxon>
        <taxon>Agaricomycetidae</taxon>
        <taxon>Agaricales</taxon>
        <taxon>Marasmiineae</taxon>
        <taxon>Mycenaceae</taxon>
        <taxon>Mycena</taxon>
    </lineage>
</organism>
<reference evidence="2" key="1">
    <citation type="submission" date="2023-03" db="EMBL/GenBank/DDBJ databases">
        <title>Massive genome expansion in bonnet fungi (Mycena s.s.) driven by repeated elements and novel gene families across ecological guilds.</title>
        <authorList>
            <consortium name="Lawrence Berkeley National Laboratory"/>
            <person name="Harder C.B."/>
            <person name="Miyauchi S."/>
            <person name="Viragh M."/>
            <person name="Kuo A."/>
            <person name="Thoen E."/>
            <person name="Andreopoulos B."/>
            <person name="Lu D."/>
            <person name="Skrede I."/>
            <person name="Drula E."/>
            <person name="Henrissat B."/>
            <person name="Morin E."/>
            <person name="Kohler A."/>
            <person name="Barry K."/>
            <person name="LaButti K."/>
            <person name="Morin E."/>
            <person name="Salamov A."/>
            <person name="Lipzen A."/>
            <person name="Mereny Z."/>
            <person name="Hegedus B."/>
            <person name="Baldrian P."/>
            <person name="Stursova M."/>
            <person name="Weitz H."/>
            <person name="Taylor A."/>
            <person name="Grigoriev I.V."/>
            <person name="Nagy L.G."/>
            <person name="Martin F."/>
            <person name="Kauserud H."/>
        </authorList>
    </citation>
    <scope>NUCLEOTIDE SEQUENCE</scope>
    <source>
        <strain evidence="2">CBHHK002</strain>
    </source>
</reference>